<evidence type="ECO:0000313" key="2">
    <source>
        <dbReference type="EMBL" id="KSU82008.1"/>
    </source>
</evidence>
<dbReference type="AlphaFoldDB" id="A0A0V8J564"/>
<dbReference type="RefSeq" id="WP_061973870.1">
    <property type="nucleotide sequence ID" value="NZ_FMAV01000003.1"/>
</dbReference>
<dbReference type="OrthoDB" id="9813184at2"/>
<keyword evidence="3" id="KW-1185">Reference proteome</keyword>
<dbReference type="Gene3D" id="2.60.120.260">
    <property type="entry name" value="Galactose-binding domain-like"/>
    <property type="match status" value="1"/>
</dbReference>
<accession>A0A0V8J564</accession>
<gene>
    <name evidence="2" type="ORF">AS030_17160</name>
</gene>
<evidence type="ECO:0000313" key="3">
    <source>
        <dbReference type="Proteomes" id="UP000054099"/>
    </source>
</evidence>
<proteinExistence type="predicted"/>
<protein>
    <recommendedName>
        <fullName evidence="1">Beta-galactosidase 1-like first all-beta domain-containing protein</fullName>
    </recommendedName>
</protein>
<organism evidence="2 3">
    <name type="scientific">Fictibacillus enclensis</name>
    <dbReference type="NCBI Taxonomy" id="1017270"/>
    <lineage>
        <taxon>Bacteria</taxon>
        <taxon>Bacillati</taxon>
        <taxon>Bacillota</taxon>
        <taxon>Bacilli</taxon>
        <taxon>Bacillales</taxon>
        <taxon>Fictibacillaceae</taxon>
        <taxon>Fictibacillus</taxon>
    </lineage>
</organism>
<dbReference type="InterPro" id="IPR048912">
    <property type="entry name" value="BetaGal1-like_ABD1"/>
</dbReference>
<dbReference type="Pfam" id="PF21317">
    <property type="entry name" value="BetaGal_ABD_1"/>
    <property type="match status" value="1"/>
</dbReference>
<evidence type="ECO:0000259" key="1">
    <source>
        <dbReference type="Pfam" id="PF21317"/>
    </source>
</evidence>
<comment type="caution">
    <text evidence="2">The sequence shown here is derived from an EMBL/GenBank/DDBJ whole genome shotgun (WGS) entry which is preliminary data.</text>
</comment>
<feature type="domain" description="Beta-galactosidase 1-like first all-beta" evidence="1">
    <location>
        <begin position="28"/>
        <end position="66"/>
    </location>
</feature>
<name>A0A0V8J564_9BACL</name>
<dbReference type="EMBL" id="LNQN01000005">
    <property type="protein sequence ID" value="KSU82008.1"/>
    <property type="molecule type" value="Genomic_DNA"/>
</dbReference>
<dbReference type="Proteomes" id="UP000054099">
    <property type="component" value="Unassembled WGS sequence"/>
</dbReference>
<reference evidence="2 3" key="1">
    <citation type="journal article" date="2014" name="Antonie Van Leeuwenhoek">
        <title>Fictibacillus enclensis sp. nov., isolated from marine sediment.</title>
        <authorList>
            <person name="Dastager S.G."/>
            <person name="Mawlankar R."/>
            <person name="Srinivasan K."/>
            <person name="Tang S.K."/>
            <person name="Lee J.C."/>
            <person name="Ramana V.V."/>
            <person name="Shouche Y.S."/>
        </authorList>
    </citation>
    <scope>NUCLEOTIDE SEQUENCE [LARGE SCALE GENOMIC DNA]</scope>
    <source>
        <strain evidence="2 3">NIO-1003</strain>
    </source>
</reference>
<sequence>MENTRIRKDEKQMVNLSFSLTCKHAGNTVDNMGRANYGKNLKEPKGITQWIWLNNQYIYHWGMYKFEPEVCLGNTSEGKGMLNCRYPRIFKGTFTSDSIGDTFVSLPG</sequence>